<dbReference type="Proteomes" id="UP000239485">
    <property type="component" value="Unassembled WGS sequence"/>
</dbReference>
<keyword evidence="8" id="KW-0032">Aminotransferase</keyword>
<dbReference type="GO" id="GO:0003700">
    <property type="term" value="F:DNA-binding transcription factor activity"/>
    <property type="evidence" value="ECO:0007669"/>
    <property type="project" value="InterPro"/>
</dbReference>
<evidence type="ECO:0000256" key="6">
    <source>
        <dbReference type="SAM" id="MobiDB-lite"/>
    </source>
</evidence>
<dbReference type="InterPro" id="IPR000524">
    <property type="entry name" value="Tscrpt_reg_HTH_GntR"/>
</dbReference>
<reference evidence="8 9" key="1">
    <citation type="submission" date="2018-02" db="EMBL/GenBank/DDBJ databases">
        <title>Genomic Encyclopedia of Archaeal and Bacterial Type Strains, Phase II (KMG-II): from individual species to whole genera.</title>
        <authorList>
            <person name="Goeker M."/>
        </authorList>
    </citation>
    <scope>NUCLEOTIDE SEQUENCE [LARGE SCALE GENOMIC DNA]</scope>
    <source>
        <strain evidence="8 9">DSM 22857</strain>
    </source>
</reference>
<dbReference type="PANTHER" id="PTHR46577">
    <property type="entry name" value="HTH-TYPE TRANSCRIPTIONAL REGULATORY PROTEIN GABR"/>
    <property type="match status" value="1"/>
</dbReference>
<dbReference type="AlphaFoldDB" id="A0A2S6IEI9"/>
<dbReference type="GO" id="GO:0008483">
    <property type="term" value="F:transaminase activity"/>
    <property type="evidence" value="ECO:0007669"/>
    <property type="project" value="UniProtKB-KW"/>
</dbReference>
<dbReference type="InterPro" id="IPR015421">
    <property type="entry name" value="PyrdxlP-dep_Trfase_major"/>
</dbReference>
<dbReference type="CDD" id="cd00609">
    <property type="entry name" value="AAT_like"/>
    <property type="match status" value="1"/>
</dbReference>
<keyword evidence="9" id="KW-1185">Reference proteome</keyword>
<evidence type="ECO:0000259" key="7">
    <source>
        <dbReference type="PROSITE" id="PS50949"/>
    </source>
</evidence>
<dbReference type="Pfam" id="PF00155">
    <property type="entry name" value="Aminotran_1_2"/>
    <property type="match status" value="1"/>
</dbReference>
<dbReference type="GO" id="GO:0003677">
    <property type="term" value="F:DNA binding"/>
    <property type="evidence" value="ECO:0007669"/>
    <property type="project" value="UniProtKB-KW"/>
</dbReference>
<comment type="caution">
    <text evidence="8">The sequence shown here is derived from an EMBL/GenBank/DDBJ whole genome shotgun (WGS) entry which is preliminary data.</text>
</comment>
<name>A0A2S6IEI9_9ACTN</name>
<dbReference type="PRINTS" id="PR00035">
    <property type="entry name" value="HTHGNTR"/>
</dbReference>
<feature type="compositionally biased region" description="Low complexity" evidence="6">
    <location>
        <begin position="88"/>
        <end position="103"/>
    </location>
</feature>
<dbReference type="Pfam" id="PF00392">
    <property type="entry name" value="GntR"/>
    <property type="match status" value="1"/>
</dbReference>
<dbReference type="PANTHER" id="PTHR46577:SF1">
    <property type="entry name" value="HTH-TYPE TRANSCRIPTIONAL REGULATORY PROTEIN GABR"/>
    <property type="match status" value="1"/>
</dbReference>
<proteinExistence type="inferred from homology"/>
<feature type="region of interest" description="Disordered" evidence="6">
    <location>
        <begin position="84"/>
        <end position="110"/>
    </location>
</feature>
<dbReference type="GO" id="GO:0030170">
    <property type="term" value="F:pyridoxal phosphate binding"/>
    <property type="evidence" value="ECO:0007669"/>
    <property type="project" value="InterPro"/>
</dbReference>
<organism evidence="8 9">
    <name type="scientific">Kineococcus xinjiangensis</name>
    <dbReference type="NCBI Taxonomy" id="512762"/>
    <lineage>
        <taxon>Bacteria</taxon>
        <taxon>Bacillati</taxon>
        <taxon>Actinomycetota</taxon>
        <taxon>Actinomycetes</taxon>
        <taxon>Kineosporiales</taxon>
        <taxon>Kineosporiaceae</taxon>
        <taxon>Kineococcus</taxon>
    </lineage>
</organism>
<dbReference type="CDD" id="cd07377">
    <property type="entry name" value="WHTH_GntR"/>
    <property type="match status" value="1"/>
</dbReference>
<dbReference type="Gene3D" id="1.10.10.10">
    <property type="entry name" value="Winged helix-like DNA-binding domain superfamily/Winged helix DNA-binding domain"/>
    <property type="match status" value="1"/>
</dbReference>
<dbReference type="InterPro" id="IPR036388">
    <property type="entry name" value="WH-like_DNA-bd_sf"/>
</dbReference>
<keyword evidence="4" id="KW-0238">DNA-binding</keyword>
<feature type="domain" description="HTH gntR-type" evidence="7">
    <location>
        <begin position="19"/>
        <end position="87"/>
    </location>
</feature>
<dbReference type="InterPro" id="IPR051446">
    <property type="entry name" value="HTH_trans_reg/aminotransferase"/>
</dbReference>
<dbReference type="InterPro" id="IPR004839">
    <property type="entry name" value="Aminotransferase_I/II_large"/>
</dbReference>
<dbReference type="EMBL" id="PTJD01000013">
    <property type="protein sequence ID" value="PPK92619.1"/>
    <property type="molecule type" value="Genomic_DNA"/>
</dbReference>
<evidence type="ECO:0000256" key="1">
    <source>
        <dbReference type="ARBA" id="ARBA00005384"/>
    </source>
</evidence>
<dbReference type="PROSITE" id="PS50949">
    <property type="entry name" value="HTH_GNTR"/>
    <property type="match status" value="1"/>
</dbReference>
<comment type="similarity">
    <text evidence="1">In the C-terminal section; belongs to the class-I pyridoxal-phosphate-dependent aminotransferase family.</text>
</comment>
<keyword evidence="2" id="KW-0663">Pyridoxal phosphate</keyword>
<keyword evidence="3" id="KW-0805">Transcription regulation</keyword>
<evidence type="ECO:0000313" key="8">
    <source>
        <dbReference type="EMBL" id="PPK92619.1"/>
    </source>
</evidence>
<dbReference type="SMART" id="SM00345">
    <property type="entry name" value="HTH_GNTR"/>
    <property type="match status" value="1"/>
</dbReference>
<sequence length="471" mass="49394">MRPVAELDLPLQLHRDEPTPLHAQLAAGLRTAAATGLLPAGVRLPPSRLLAARLGVARSTVVAAYEELAGEGLVEARHGSGTFVGSLPPAGRRPAEGRAAAGPSSTGEDLVDLRPGRPSTARLTDAAWMRAWRVAARRVRTAEPPAAGLAELRQAIAIHLGAARGLQVAADDVLVTAGTVEALSLVAHALDLTGRVVAMEEPGFSTGRRALTRLGCDVLPVPVDADGLCVDLLPREGRTPAAVFTTPSHQYPLGARMSVERRLALLAWAEAVGAVVVEDDYDSEFRFDVAPLPALAGLDRAGRVVHVGTFSKVLTPWLRAGYVAVPPRLAGAFSAVRHDLGCPVGGVEQEALAEYLSSGALRRHIARSRRDYAHRRAHLARSLERHAGTLGLGGIDAGLHAVVTLPTGTDPAAVVRQLRRNGFLVEDVADACVDPAPDRVPAVILGYAEATLAELDRAVELLAEAAVAGRT</sequence>
<keyword evidence="5" id="KW-0804">Transcription</keyword>
<evidence type="ECO:0000256" key="2">
    <source>
        <dbReference type="ARBA" id="ARBA00022898"/>
    </source>
</evidence>
<dbReference type="InterPro" id="IPR036390">
    <property type="entry name" value="WH_DNA-bd_sf"/>
</dbReference>
<dbReference type="Gene3D" id="3.40.640.10">
    <property type="entry name" value="Type I PLP-dependent aspartate aminotransferase-like (Major domain)"/>
    <property type="match status" value="1"/>
</dbReference>
<evidence type="ECO:0000313" key="9">
    <source>
        <dbReference type="Proteomes" id="UP000239485"/>
    </source>
</evidence>
<dbReference type="SUPFAM" id="SSF46785">
    <property type="entry name" value="Winged helix' DNA-binding domain"/>
    <property type="match status" value="1"/>
</dbReference>
<dbReference type="OrthoDB" id="594134at2"/>
<protein>
    <submittedName>
        <fullName evidence="8">GntR family transcriptional regulator/MocR family aminotransferase</fullName>
    </submittedName>
</protein>
<evidence type="ECO:0000256" key="4">
    <source>
        <dbReference type="ARBA" id="ARBA00023125"/>
    </source>
</evidence>
<dbReference type="InterPro" id="IPR015424">
    <property type="entry name" value="PyrdxlP-dep_Trfase"/>
</dbReference>
<accession>A0A2S6IEI9</accession>
<gene>
    <name evidence="8" type="ORF">CLV92_11348</name>
</gene>
<keyword evidence="8" id="KW-0808">Transferase</keyword>
<evidence type="ECO:0000256" key="3">
    <source>
        <dbReference type="ARBA" id="ARBA00023015"/>
    </source>
</evidence>
<dbReference type="SUPFAM" id="SSF53383">
    <property type="entry name" value="PLP-dependent transferases"/>
    <property type="match status" value="1"/>
</dbReference>
<dbReference type="RefSeq" id="WP_104434450.1">
    <property type="nucleotide sequence ID" value="NZ_PTJD01000013.1"/>
</dbReference>
<evidence type="ECO:0000256" key="5">
    <source>
        <dbReference type="ARBA" id="ARBA00023163"/>
    </source>
</evidence>